<dbReference type="InterPro" id="IPR016181">
    <property type="entry name" value="Acyl_CoA_acyltransferase"/>
</dbReference>
<dbReference type="RefSeq" id="XP_033655614.1">
    <property type="nucleotide sequence ID" value="XM_033798101.1"/>
</dbReference>
<protein>
    <submittedName>
        <fullName evidence="2">Acetyltransferas-like protein</fullName>
    </submittedName>
</protein>
<dbReference type="CDD" id="cd04301">
    <property type="entry name" value="NAT_SF"/>
    <property type="match status" value="1"/>
</dbReference>
<dbReference type="Pfam" id="PF13508">
    <property type="entry name" value="Acetyltransf_7"/>
    <property type="match status" value="1"/>
</dbReference>
<dbReference type="PANTHER" id="PTHR42791:SF5">
    <property type="entry name" value="HYPOTHETICAL ACETYLTRANSFERASE (EUROFUNG)"/>
    <property type="match status" value="1"/>
</dbReference>
<organism evidence="2 3">
    <name type="scientific">Westerdykella ornata</name>
    <dbReference type="NCBI Taxonomy" id="318751"/>
    <lineage>
        <taxon>Eukaryota</taxon>
        <taxon>Fungi</taxon>
        <taxon>Dikarya</taxon>
        <taxon>Ascomycota</taxon>
        <taxon>Pezizomycotina</taxon>
        <taxon>Dothideomycetes</taxon>
        <taxon>Pleosporomycetidae</taxon>
        <taxon>Pleosporales</taxon>
        <taxon>Sporormiaceae</taxon>
        <taxon>Westerdykella</taxon>
    </lineage>
</organism>
<dbReference type="GO" id="GO:0016747">
    <property type="term" value="F:acyltransferase activity, transferring groups other than amino-acyl groups"/>
    <property type="evidence" value="ECO:0007669"/>
    <property type="project" value="InterPro"/>
</dbReference>
<dbReference type="PROSITE" id="PS51186">
    <property type="entry name" value="GNAT"/>
    <property type="match status" value="1"/>
</dbReference>
<accession>A0A6A6JPA3</accession>
<dbReference type="Gene3D" id="3.40.630.30">
    <property type="match status" value="1"/>
</dbReference>
<feature type="domain" description="N-acetyltransferase" evidence="1">
    <location>
        <begin position="38"/>
        <end position="216"/>
    </location>
</feature>
<evidence type="ECO:0000313" key="2">
    <source>
        <dbReference type="EMBL" id="KAF2278075.1"/>
    </source>
</evidence>
<evidence type="ECO:0000313" key="3">
    <source>
        <dbReference type="Proteomes" id="UP000800097"/>
    </source>
</evidence>
<gene>
    <name evidence="2" type="ORF">EI97DRAFT_432151</name>
</gene>
<dbReference type="AlphaFoldDB" id="A0A6A6JPA3"/>
<reference evidence="2" key="1">
    <citation type="journal article" date="2020" name="Stud. Mycol.">
        <title>101 Dothideomycetes genomes: a test case for predicting lifestyles and emergence of pathogens.</title>
        <authorList>
            <person name="Haridas S."/>
            <person name="Albert R."/>
            <person name="Binder M."/>
            <person name="Bloem J."/>
            <person name="Labutti K."/>
            <person name="Salamov A."/>
            <person name="Andreopoulos B."/>
            <person name="Baker S."/>
            <person name="Barry K."/>
            <person name="Bills G."/>
            <person name="Bluhm B."/>
            <person name="Cannon C."/>
            <person name="Castanera R."/>
            <person name="Culley D."/>
            <person name="Daum C."/>
            <person name="Ezra D."/>
            <person name="Gonzalez J."/>
            <person name="Henrissat B."/>
            <person name="Kuo A."/>
            <person name="Liang C."/>
            <person name="Lipzen A."/>
            <person name="Lutzoni F."/>
            <person name="Magnuson J."/>
            <person name="Mondo S."/>
            <person name="Nolan M."/>
            <person name="Ohm R."/>
            <person name="Pangilinan J."/>
            <person name="Park H.-J."/>
            <person name="Ramirez L."/>
            <person name="Alfaro M."/>
            <person name="Sun H."/>
            <person name="Tritt A."/>
            <person name="Yoshinaga Y."/>
            <person name="Zwiers L.-H."/>
            <person name="Turgeon B."/>
            <person name="Goodwin S."/>
            <person name="Spatafora J."/>
            <person name="Crous P."/>
            <person name="Grigoriev I."/>
        </authorList>
    </citation>
    <scope>NUCLEOTIDE SEQUENCE</scope>
    <source>
        <strain evidence="2">CBS 379.55</strain>
    </source>
</reference>
<dbReference type="OrthoDB" id="410198at2759"/>
<proteinExistence type="predicted"/>
<dbReference type="InterPro" id="IPR000182">
    <property type="entry name" value="GNAT_dom"/>
</dbReference>
<evidence type="ECO:0000259" key="1">
    <source>
        <dbReference type="PROSITE" id="PS51186"/>
    </source>
</evidence>
<dbReference type="Proteomes" id="UP000800097">
    <property type="component" value="Unassembled WGS sequence"/>
</dbReference>
<dbReference type="InterPro" id="IPR052523">
    <property type="entry name" value="Trichothecene_AcTrans"/>
</dbReference>
<dbReference type="GeneID" id="54551276"/>
<dbReference type="EMBL" id="ML986489">
    <property type="protein sequence ID" value="KAF2278075.1"/>
    <property type="molecule type" value="Genomic_DNA"/>
</dbReference>
<sequence length="240" mass="28208">MPLRLTHVTDRADFEPVMACEWLSYENPMQPFFRLFCPVYETGREDSITKAASLQWAWHEHEPDAHWLKVVDDEAPATAAAEDRIAGAAWYKIYKEDPFQHEEDEVADWYPEDSTRDFVTQAIGQMEEPRRKGARKPHVFLNIIFTHPSYRGQGVGAMLLRWGMDKADELDVEFWLDATPMGKPFYEKYGFELVQKNPLVPKTETPDDKWRKLEAEIGEIIFWTMKRRRKSERTENVEHA</sequence>
<name>A0A6A6JPA3_WESOR</name>
<keyword evidence="3" id="KW-1185">Reference proteome</keyword>
<dbReference type="SUPFAM" id="SSF55729">
    <property type="entry name" value="Acyl-CoA N-acyltransferases (Nat)"/>
    <property type="match status" value="1"/>
</dbReference>
<dbReference type="PANTHER" id="PTHR42791">
    <property type="entry name" value="GNAT FAMILY ACETYLTRANSFERASE"/>
    <property type="match status" value="1"/>
</dbReference>